<dbReference type="Proteomes" id="UP001219525">
    <property type="component" value="Unassembled WGS sequence"/>
</dbReference>
<dbReference type="SUPFAM" id="SSF52540">
    <property type="entry name" value="P-loop containing nucleoside triphosphate hydrolases"/>
    <property type="match status" value="1"/>
</dbReference>
<evidence type="ECO:0000256" key="1">
    <source>
        <dbReference type="ARBA" id="ARBA00010290"/>
    </source>
</evidence>
<evidence type="ECO:0000256" key="5">
    <source>
        <dbReference type="PIRSR" id="PIRSR606689-2"/>
    </source>
</evidence>
<keyword evidence="3 4" id="KW-0342">GTP-binding</keyword>
<evidence type="ECO:0000256" key="2">
    <source>
        <dbReference type="ARBA" id="ARBA00022741"/>
    </source>
</evidence>
<keyword evidence="2 4" id="KW-0547">Nucleotide-binding</keyword>
<dbReference type="GO" id="GO:0046872">
    <property type="term" value="F:metal ion binding"/>
    <property type="evidence" value="ECO:0007669"/>
    <property type="project" value="UniProtKB-KW"/>
</dbReference>
<evidence type="ECO:0000313" key="6">
    <source>
        <dbReference type="EMBL" id="KAJ7210557.1"/>
    </source>
</evidence>
<reference evidence="6" key="1">
    <citation type="submission" date="2023-03" db="EMBL/GenBank/DDBJ databases">
        <title>Massive genome expansion in bonnet fungi (Mycena s.s.) driven by repeated elements and novel gene families across ecological guilds.</title>
        <authorList>
            <consortium name="Lawrence Berkeley National Laboratory"/>
            <person name="Harder C.B."/>
            <person name="Miyauchi S."/>
            <person name="Viragh M."/>
            <person name="Kuo A."/>
            <person name="Thoen E."/>
            <person name="Andreopoulos B."/>
            <person name="Lu D."/>
            <person name="Skrede I."/>
            <person name="Drula E."/>
            <person name="Henrissat B."/>
            <person name="Morin E."/>
            <person name="Kohler A."/>
            <person name="Barry K."/>
            <person name="LaButti K."/>
            <person name="Morin E."/>
            <person name="Salamov A."/>
            <person name="Lipzen A."/>
            <person name="Mereny Z."/>
            <person name="Hegedus B."/>
            <person name="Baldrian P."/>
            <person name="Stursova M."/>
            <person name="Weitz H."/>
            <person name="Taylor A."/>
            <person name="Grigoriev I.V."/>
            <person name="Nagy L.G."/>
            <person name="Martin F."/>
            <person name="Kauserud H."/>
        </authorList>
    </citation>
    <scope>NUCLEOTIDE SEQUENCE</scope>
    <source>
        <strain evidence="6">9144</strain>
    </source>
</reference>
<feature type="binding site" evidence="4">
    <location>
        <begin position="27"/>
        <end position="34"/>
    </location>
    <ligand>
        <name>GTP</name>
        <dbReference type="ChEBI" id="CHEBI:37565"/>
    </ligand>
</feature>
<feature type="binding site" evidence="5">
    <location>
        <position position="56"/>
    </location>
    <ligand>
        <name>Mg(2+)</name>
        <dbReference type="ChEBI" id="CHEBI:18420"/>
    </ligand>
</feature>
<dbReference type="EMBL" id="JARJCW010000028">
    <property type="protein sequence ID" value="KAJ7210557.1"/>
    <property type="molecule type" value="Genomic_DNA"/>
</dbReference>
<evidence type="ECO:0000313" key="7">
    <source>
        <dbReference type="Proteomes" id="UP001219525"/>
    </source>
</evidence>
<protein>
    <submittedName>
        <fullName evidence="6">ADP-ribosylation factor family-domain-containing protein</fullName>
    </submittedName>
</protein>
<dbReference type="GO" id="GO:0005525">
    <property type="term" value="F:GTP binding"/>
    <property type="evidence" value="ECO:0007669"/>
    <property type="project" value="UniProtKB-KW"/>
</dbReference>
<name>A0AAD6VGD7_9AGAR</name>
<organism evidence="6 7">
    <name type="scientific">Mycena pura</name>
    <dbReference type="NCBI Taxonomy" id="153505"/>
    <lineage>
        <taxon>Eukaryota</taxon>
        <taxon>Fungi</taxon>
        <taxon>Dikarya</taxon>
        <taxon>Basidiomycota</taxon>
        <taxon>Agaricomycotina</taxon>
        <taxon>Agaricomycetes</taxon>
        <taxon>Agaricomycetidae</taxon>
        <taxon>Agaricales</taxon>
        <taxon>Marasmiineae</taxon>
        <taxon>Mycenaceae</taxon>
        <taxon>Mycena</taxon>
    </lineage>
</organism>
<dbReference type="SMART" id="SM00178">
    <property type="entry name" value="SAR"/>
    <property type="match status" value="1"/>
</dbReference>
<dbReference type="Pfam" id="PF00025">
    <property type="entry name" value="Arf"/>
    <property type="match status" value="1"/>
</dbReference>
<feature type="binding site" evidence="4">
    <location>
        <begin position="132"/>
        <end position="135"/>
    </location>
    <ligand>
        <name>GTP</name>
        <dbReference type="ChEBI" id="CHEBI:37565"/>
    </ligand>
</feature>
<dbReference type="PANTHER" id="PTHR11711">
    <property type="entry name" value="ADP RIBOSYLATION FACTOR-RELATED"/>
    <property type="match status" value="1"/>
</dbReference>
<dbReference type="Gene3D" id="3.40.50.300">
    <property type="entry name" value="P-loop containing nucleotide triphosphate hydrolases"/>
    <property type="match status" value="1"/>
</dbReference>
<dbReference type="CDD" id="cd00878">
    <property type="entry name" value="Arf_Arl"/>
    <property type="match status" value="1"/>
</dbReference>
<comment type="caution">
    <text evidence="6">The sequence shown here is derived from an EMBL/GenBank/DDBJ whole genome shotgun (WGS) entry which is preliminary data.</text>
</comment>
<dbReference type="InterPro" id="IPR006689">
    <property type="entry name" value="Small_GTPase_ARF/SAR"/>
</dbReference>
<evidence type="ECO:0000256" key="4">
    <source>
        <dbReference type="PIRSR" id="PIRSR606689-1"/>
    </source>
</evidence>
<keyword evidence="7" id="KW-1185">Reference proteome</keyword>
<dbReference type="SMART" id="SM00177">
    <property type="entry name" value="ARF"/>
    <property type="match status" value="1"/>
</dbReference>
<dbReference type="InterPro" id="IPR024156">
    <property type="entry name" value="Small_GTPase_ARF"/>
</dbReference>
<feature type="binding site" evidence="5">
    <location>
        <position position="34"/>
    </location>
    <ligand>
        <name>Mg(2+)</name>
        <dbReference type="ChEBI" id="CHEBI:18420"/>
    </ligand>
</feature>
<dbReference type="AlphaFoldDB" id="A0AAD6VGD7"/>
<keyword evidence="5" id="KW-0460">Magnesium</keyword>
<keyword evidence="5" id="KW-0479">Metal-binding</keyword>
<dbReference type="SMART" id="SM00175">
    <property type="entry name" value="RAB"/>
    <property type="match status" value="1"/>
</dbReference>
<dbReference type="GO" id="GO:0003924">
    <property type="term" value="F:GTPase activity"/>
    <property type="evidence" value="ECO:0007669"/>
    <property type="project" value="InterPro"/>
</dbReference>
<dbReference type="PROSITE" id="PS51417">
    <property type="entry name" value="ARF"/>
    <property type="match status" value="1"/>
</dbReference>
<proteinExistence type="inferred from homology"/>
<accession>A0AAD6VGD7</accession>
<evidence type="ECO:0000256" key="3">
    <source>
        <dbReference type="ARBA" id="ARBA00023134"/>
    </source>
</evidence>
<dbReference type="PRINTS" id="PR00449">
    <property type="entry name" value="RASTRNSFRMNG"/>
</dbReference>
<dbReference type="FunFam" id="3.40.50.300:FF:001166">
    <property type="entry name" value="ADP-ribosylation factor D"/>
    <property type="match status" value="1"/>
</dbReference>
<dbReference type="InterPro" id="IPR027417">
    <property type="entry name" value="P-loop_NTPase"/>
</dbReference>
<sequence length="203" mass="22472">MGATTSSITAASKEAFFPKSFEIMIIGLDGAGTTSILNRLHRRELPTGVLPMTIPTIGFNIETVAHARHRLTIWEAGGQDKIRPLWRRYYWNALAFAFALDASAPERLPEAREELHRMCGEVNEHPLLILANKMDLPGAMDLAHITEALGIEEIAKRCLVAVKGVSAMTGEGLAEMLDWFVANVSHQDIARHNENKKNMTGAW</sequence>
<gene>
    <name evidence="6" type="ORF">GGX14DRAFT_626133</name>
</gene>
<feature type="binding site" evidence="4">
    <location>
        <position position="78"/>
    </location>
    <ligand>
        <name>GTP</name>
        <dbReference type="ChEBI" id="CHEBI:37565"/>
    </ligand>
</feature>
<comment type="similarity">
    <text evidence="1">Belongs to the small GTPase superfamily. Arf family.</text>
</comment>